<keyword evidence="1" id="KW-0472">Membrane</keyword>
<keyword evidence="1" id="KW-0812">Transmembrane</keyword>
<dbReference type="RefSeq" id="XP_062676505.1">
    <property type="nucleotide sequence ID" value="XM_062825840.1"/>
</dbReference>
<dbReference type="Proteomes" id="UP001278500">
    <property type="component" value="Unassembled WGS sequence"/>
</dbReference>
<proteinExistence type="predicted"/>
<sequence length="124" mass="13472">MALRLGELVGNLHGVLTVGAVENRHPLGVLTPAFPFFPINIGVLPLLVIMLLAVLGVFKLSPVRASQELRFSNPKASTCEDTPGRAPLPFYLEVPYQSVEALSGTKMHNKVRNDLRLWGAFPGV</sequence>
<feature type="transmembrane region" description="Helical" evidence="1">
    <location>
        <begin position="36"/>
        <end position="58"/>
    </location>
</feature>
<evidence type="ECO:0000313" key="3">
    <source>
        <dbReference type="Proteomes" id="UP001278500"/>
    </source>
</evidence>
<keyword evidence="1" id="KW-1133">Transmembrane helix</keyword>
<accession>A0AAE0MKE1</accession>
<dbReference type="EMBL" id="JAUEPP010000011">
    <property type="protein sequence ID" value="KAK3334339.1"/>
    <property type="molecule type" value="Genomic_DNA"/>
</dbReference>
<name>A0AAE0MKE1_9PEZI</name>
<comment type="caution">
    <text evidence="2">The sequence shown here is derived from an EMBL/GenBank/DDBJ whole genome shotgun (WGS) entry which is preliminary data.</text>
</comment>
<dbReference type="AlphaFoldDB" id="A0AAE0MKE1"/>
<dbReference type="GeneID" id="87862994"/>
<protein>
    <submittedName>
        <fullName evidence="2">Uncharacterized protein</fullName>
    </submittedName>
</protein>
<keyword evidence="3" id="KW-1185">Reference proteome</keyword>
<evidence type="ECO:0000256" key="1">
    <source>
        <dbReference type="SAM" id="Phobius"/>
    </source>
</evidence>
<reference evidence="2" key="2">
    <citation type="submission" date="2023-06" db="EMBL/GenBank/DDBJ databases">
        <authorList>
            <consortium name="Lawrence Berkeley National Laboratory"/>
            <person name="Haridas S."/>
            <person name="Hensen N."/>
            <person name="Bonometti L."/>
            <person name="Westerberg I."/>
            <person name="Brannstrom I.O."/>
            <person name="Guillou S."/>
            <person name="Cros-Aarteil S."/>
            <person name="Calhoun S."/>
            <person name="Kuo A."/>
            <person name="Mondo S."/>
            <person name="Pangilinan J."/>
            <person name="Riley R."/>
            <person name="Labutti K."/>
            <person name="Andreopoulos B."/>
            <person name="Lipzen A."/>
            <person name="Chen C."/>
            <person name="Yanf M."/>
            <person name="Daum C."/>
            <person name="Ng V."/>
            <person name="Clum A."/>
            <person name="Steindorff A."/>
            <person name="Ohm R."/>
            <person name="Martin F."/>
            <person name="Silar P."/>
            <person name="Natvig D."/>
            <person name="Lalanne C."/>
            <person name="Gautier V."/>
            <person name="Ament-Velasquez S.L."/>
            <person name="Kruys A."/>
            <person name="Hutchinson M.I."/>
            <person name="Powell A.J."/>
            <person name="Barry K."/>
            <person name="Miller A.N."/>
            <person name="Grigoriev I.V."/>
            <person name="Debuchy R."/>
            <person name="Gladieux P."/>
            <person name="Thoren M.H."/>
            <person name="Johannesson H."/>
        </authorList>
    </citation>
    <scope>NUCLEOTIDE SEQUENCE</scope>
    <source>
        <strain evidence="2">CBS 560.94</strain>
    </source>
</reference>
<organism evidence="2 3">
    <name type="scientific">Neurospora tetraspora</name>
    <dbReference type="NCBI Taxonomy" id="94610"/>
    <lineage>
        <taxon>Eukaryota</taxon>
        <taxon>Fungi</taxon>
        <taxon>Dikarya</taxon>
        <taxon>Ascomycota</taxon>
        <taxon>Pezizomycotina</taxon>
        <taxon>Sordariomycetes</taxon>
        <taxon>Sordariomycetidae</taxon>
        <taxon>Sordariales</taxon>
        <taxon>Sordariaceae</taxon>
        <taxon>Neurospora</taxon>
    </lineage>
</organism>
<reference evidence="2" key="1">
    <citation type="journal article" date="2023" name="Mol. Phylogenet. Evol.">
        <title>Genome-scale phylogeny and comparative genomics of the fungal order Sordariales.</title>
        <authorList>
            <person name="Hensen N."/>
            <person name="Bonometti L."/>
            <person name="Westerberg I."/>
            <person name="Brannstrom I.O."/>
            <person name="Guillou S."/>
            <person name="Cros-Aarteil S."/>
            <person name="Calhoun S."/>
            <person name="Haridas S."/>
            <person name="Kuo A."/>
            <person name="Mondo S."/>
            <person name="Pangilinan J."/>
            <person name="Riley R."/>
            <person name="LaButti K."/>
            <person name="Andreopoulos B."/>
            <person name="Lipzen A."/>
            <person name="Chen C."/>
            <person name="Yan M."/>
            <person name="Daum C."/>
            <person name="Ng V."/>
            <person name="Clum A."/>
            <person name="Steindorff A."/>
            <person name="Ohm R.A."/>
            <person name="Martin F."/>
            <person name="Silar P."/>
            <person name="Natvig D.O."/>
            <person name="Lalanne C."/>
            <person name="Gautier V."/>
            <person name="Ament-Velasquez S.L."/>
            <person name="Kruys A."/>
            <person name="Hutchinson M.I."/>
            <person name="Powell A.J."/>
            <person name="Barry K."/>
            <person name="Miller A.N."/>
            <person name="Grigoriev I.V."/>
            <person name="Debuchy R."/>
            <person name="Gladieux P."/>
            <person name="Hiltunen Thoren M."/>
            <person name="Johannesson H."/>
        </authorList>
    </citation>
    <scope>NUCLEOTIDE SEQUENCE</scope>
    <source>
        <strain evidence="2">CBS 560.94</strain>
    </source>
</reference>
<gene>
    <name evidence="2" type="ORF">B0H65DRAFT_447004</name>
</gene>
<evidence type="ECO:0000313" key="2">
    <source>
        <dbReference type="EMBL" id="KAK3334339.1"/>
    </source>
</evidence>